<accession>A0A8J4YG63</accession>
<evidence type="ECO:0000256" key="1">
    <source>
        <dbReference type="ARBA" id="ARBA00008645"/>
    </source>
</evidence>
<dbReference type="SUPFAM" id="SSF53474">
    <property type="entry name" value="alpha/beta-Hydrolases"/>
    <property type="match status" value="1"/>
</dbReference>
<evidence type="ECO:0000256" key="2">
    <source>
        <dbReference type="ARBA" id="ARBA00022487"/>
    </source>
</evidence>
<reference evidence="9" key="1">
    <citation type="submission" date="2020-07" db="EMBL/GenBank/DDBJ databases">
        <title>The High-quality genome of the commercially important snow crab, Chionoecetes opilio.</title>
        <authorList>
            <person name="Jeong J.-H."/>
            <person name="Ryu S."/>
        </authorList>
    </citation>
    <scope>NUCLEOTIDE SEQUENCE</scope>
    <source>
        <strain evidence="9">MADBK_172401_WGS</strain>
        <tissue evidence="9">Digestive gland</tissue>
    </source>
</reference>
<dbReference type="Gene3D" id="3.40.50.1820">
    <property type="entry name" value="alpha/beta hydrolase"/>
    <property type="match status" value="1"/>
</dbReference>
<dbReference type="PANTHER" id="PTHR14189">
    <property type="entry name" value="PROTEIN PHOSPHATASE METHYLESTERASE-1 RELATED"/>
    <property type="match status" value="1"/>
</dbReference>
<organism evidence="9 10">
    <name type="scientific">Chionoecetes opilio</name>
    <name type="common">Atlantic snow crab</name>
    <name type="synonym">Cancer opilio</name>
    <dbReference type="NCBI Taxonomy" id="41210"/>
    <lineage>
        <taxon>Eukaryota</taxon>
        <taxon>Metazoa</taxon>
        <taxon>Ecdysozoa</taxon>
        <taxon>Arthropoda</taxon>
        <taxon>Crustacea</taxon>
        <taxon>Multicrustacea</taxon>
        <taxon>Malacostraca</taxon>
        <taxon>Eumalacostraca</taxon>
        <taxon>Eucarida</taxon>
        <taxon>Decapoda</taxon>
        <taxon>Pleocyemata</taxon>
        <taxon>Brachyura</taxon>
        <taxon>Eubrachyura</taxon>
        <taxon>Majoidea</taxon>
        <taxon>Majidae</taxon>
        <taxon>Chionoecetes</taxon>
    </lineage>
</organism>
<dbReference type="PIRSF" id="PIRSF022950">
    <property type="entry name" value="PPase_methylesterase_euk"/>
    <property type="match status" value="1"/>
</dbReference>
<dbReference type="InterPro" id="IPR016812">
    <property type="entry name" value="PPase_methylesterase_euk"/>
</dbReference>
<dbReference type="PANTHER" id="PTHR14189:SF0">
    <property type="entry name" value="PROTEIN PHOSPHATASE METHYLESTERASE 1"/>
    <property type="match status" value="1"/>
</dbReference>
<evidence type="ECO:0000313" key="9">
    <source>
        <dbReference type="EMBL" id="KAG0723614.1"/>
    </source>
</evidence>
<dbReference type="Pfam" id="PF12697">
    <property type="entry name" value="Abhydrolase_6"/>
    <property type="match status" value="1"/>
</dbReference>
<dbReference type="OrthoDB" id="194865at2759"/>
<evidence type="ECO:0000256" key="6">
    <source>
        <dbReference type="PIRSR" id="PIRSR022950-1"/>
    </source>
</evidence>
<protein>
    <recommendedName>
        <fullName evidence="5">Protein phosphatase methylesterase 1</fullName>
        <shortName evidence="5">PME-1</shortName>
        <ecNumber evidence="5">3.1.1.-</ecNumber>
    </recommendedName>
</protein>
<dbReference type="AlphaFoldDB" id="A0A8J4YG63"/>
<feature type="domain" description="AB hydrolase-1" evidence="8">
    <location>
        <begin position="76"/>
        <end position="371"/>
    </location>
</feature>
<name>A0A8J4YG63_CHIOP</name>
<keyword evidence="2 5" id="KW-0719">Serine esterase</keyword>
<dbReference type="InterPro" id="IPR029058">
    <property type="entry name" value="AB_hydrolase_fold"/>
</dbReference>
<feature type="active site" evidence="6">
    <location>
        <position position="153"/>
    </location>
</feature>
<dbReference type="EMBL" id="JACEEZ010008017">
    <property type="protein sequence ID" value="KAG0723614.1"/>
    <property type="molecule type" value="Genomic_DNA"/>
</dbReference>
<comment type="caution">
    <text evidence="9">The sequence shown here is derived from an EMBL/GenBank/DDBJ whole genome shotgun (WGS) entry which is preliminary data.</text>
</comment>
<comment type="similarity">
    <text evidence="1 5">Belongs to the AB hydrolase superfamily.</text>
</comment>
<dbReference type="EC" id="3.1.1.-" evidence="5"/>
<evidence type="ECO:0000256" key="3">
    <source>
        <dbReference type="ARBA" id="ARBA00022801"/>
    </source>
</evidence>
<evidence type="ECO:0000256" key="7">
    <source>
        <dbReference type="SAM" id="MobiDB-lite"/>
    </source>
</evidence>
<keyword evidence="10" id="KW-1185">Reference proteome</keyword>
<evidence type="ECO:0000256" key="4">
    <source>
        <dbReference type="ARBA" id="ARBA00049203"/>
    </source>
</evidence>
<comment type="function">
    <text evidence="5">Demethylates proteins that have been reversibly carboxymethylated.</text>
</comment>
<feature type="region of interest" description="Disordered" evidence="7">
    <location>
        <begin position="1"/>
        <end position="36"/>
    </location>
</feature>
<dbReference type="InterPro" id="IPR000073">
    <property type="entry name" value="AB_hydrolase_1"/>
</dbReference>
<dbReference type="Proteomes" id="UP000770661">
    <property type="component" value="Unassembled WGS sequence"/>
</dbReference>
<comment type="catalytic activity">
    <reaction evidence="4">
        <text>[phosphatase 2A protein]-C-terminal L-leucine methyl ester + H2O = [phosphatase 2A protein]-C-terminal L-leucine + methanol + H(+)</text>
        <dbReference type="Rhea" id="RHEA:48548"/>
        <dbReference type="Rhea" id="RHEA-COMP:12134"/>
        <dbReference type="Rhea" id="RHEA-COMP:12135"/>
        <dbReference type="ChEBI" id="CHEBI:15377"/>
        <dbReference type="ChEBI" id="CHEBI:15378"/>
        <dbReference type="ChEBI" id="CHEBI:17790"/>
        <dbReference type="ChEBI" id="CHEBI:90516"/>
        <dbReference type="ChEBI" id="CHEBI:90517"/>
        <dbReference type="EC" id="3.1.1.89"/>
    </reaction>
</comment>
<evidence type="ECO:0000256" key="5">
    <source>
        <dbReference type="PIRNR" id="PIRNR022950"/>
    </source>
</evidence>
<sequence>MSRPPRGLLKNVLPNMAPPGLPGSARRGRGPGGLTVGRRDYTPVSWRKYWDSCQDVALEGGDVFRVYQRGTEGPLLVMLHGGGYSALTWSLFADHVTEMVECQVLAIDQRGHGNTTTADDGDLSATTLASDIGRVVETMYGAQQPPCVLIGHSMGGSVAVHAAHYQHVAGIAGLIVIDVVEGTAMDALSSMQSFLRGRPNNFNSLQNAVEWSVRSGQTRNVEAARVSMPGQVKNVKTGECGTVDLETLEEAPKEVSEGRRGSTVRADVILEETSESEANEASSTPETNLAVTKYTWRINLGETEKFWSGWFQGLSTKFLSSTPAKMLLLAGIDMLDTDLTVGQMQGKFQMQVLPQCGHAVQEDIPDRVAEVLATFLLRHRLATAKSEFHRMMEALVKPETRTASWESSAEEEKI</sequence>
<gene>
    <name evidence="9" type="primary">Ppme1_1</name>
    <name evidence="9" type="ORF">GWK47_042362</name>
</gene>
<dbReference type="GO" id="GO:0051723">
    <property type="term" value="F:protein methylesterase activity"/>
    <property type="evidence" value="ECO:0007669"/>
    <property type="project" value="UniProtKB-EC"/>
</dbReference>
<proteinExistence type="inferred from homology"/>
<evidence type="ECO:0000313" key="10">
    <source>
        <dbReference type="Proteomes" id="UP000770661"/>
    </source>
</evidence>
<feature type="active site" evidence="6">
    <location>
        <position position="178"/>
    </location>
</feature>
<keyword evidence="3 5" id="KW-0378">Hydrolase</keyword>
<evidence type="ECO:0000259" key="8">
    <source>
        <dbReference type="Pfam" id="PF12697"/>
    </source>
</evidence>
<feature type="active site" evidence="6">
    <location>
        <position position="358"/>
    </location>
</feature>